<organism evidence="1 2">
    <name type="scientific">Panagrolaimus sp. ES5</name>
    <dbReference type="NCBI Taxonomy" id="591445"/>
    <lineage>
        <taxon>Eukaryota</taxon>
        <taxon>Metazoa</taxon>
        <taxon>Ecdysozoa</taxon>
        <taxon>Nematoda</taxon>
        <taxon>Chromadorea</taxon>
        <taxon>Rhabditida</taxon>
        <taxon>Tylenchina</taxon>
        <taxon>Panagrolaimomorpha</taxon>
        <taxon>Panagrolaimoidea</taxon>
        <taxon>Panagrolaimidae</taxon>
        <taxon>Panagrolaimus</taxon>
    </lineage>
</organism>
<accession>A0AC34FET9</accession>
<evidence type="ECO:0000313" key="2">
    <source>
        <dbReference type="WBParaSite" id="ES5_v2.g15675.t1"/>
    </source>
</evidence>
<protein>
    <submittedName>
        <fullName evidence="2">Uncharacterized protein</fullName>
    </submittedName>
</protein>
<reference evidence="2" key="1">
    <citation type="submission" date="2022-11" db="UniProtKB">
        <authorList>
            <consortium name="WormBaseParasite"/>
        </authorList>
    </citation>
    <scope>IDENTIFICATION</scope>
</reference>
<proteinExistence type="predicted"/>
<dbReference type="WBParaSite" id="ES5_v2.g15675.t1">
    <property type="protein sequence ID" value="ES5_v2.g15675.t1"/>
    <property type="gene ID" value="ES5_v2.g15675"/>
</dbReference>
<evidence type="ECO:0000313" key="1">
    <source>
        <dbReference type="Proteomes" id="UP000887579"/>
    </source>
</evidence>
<dbReference type="Proteomes" id="UP000887579">
    <property type="component" value="Unplaced"/>
</dbReference>
<name>A0AC34FET9_9BILA</name>
<sequence>MLNVLGDAEGRVVEDEPFQNEEFVNNRIKNNLKHMKLNIKIQLRRKAAEVFSNSVEAAASNLDAKLTLDISYGIFKTVKTDDDVIVLTHLFSLLRNLSESRSNLIHGLLPMGIVKLIANHARHSLFPAIRELAVQCLGEIANCCLTCKKFVTKTNAAVTIMEVLEDLDAITINQQIIYSQALRNIFHRKEDTEISVISVKSEEHMIYVLKKLISLPAPNVNAIVNGLSILREWVTHGGLDIAEIIANDNNLMLKLLQIFEEDADDDTSVLVIRIVGDLAYLNDALTKKIYDYGFVDAIEEKLINEGTAYDHDMIWCLSNILGMTEIPIVADIIKREELWDFLVTNCYNYCPRIRREALFCIINVLSFSEDQIKDEMYHDFFGRLIIDTLNGFTVENDLTMIHLIETLFIHISDNLKPESYHYRELVKNHGLQESVIKRYQWIQRAIVTFELTPATRKELYKLLGKCCDLMDLIEEFKLLPLPQPSTVPAPLSDVAATLSEIKTPTKNDKIISVEQGVESVPSNILDDVETFGNSNNNKNSSSLMDPMELD</sequence>